<proteinExistence type="predicted"/>
<feature type="compositionally biased region" description="Polar residues" evidence="1">
    <location>
        <begin position="134"/>
        <end position="168"/>
    </location>
</feature>
<feature type="compositionally biased region" description="Low complexity" evidence="1">
    <location>
        <begin position="355"/>
        <end position="368"/>
    </location>
</feature>
<reference evidence="2" key="1">
    <citation type="submission" date="2021-02" db="EMBL/GenBank/DDBJ databases">
        <authorList>
            <person name="Nowell W R."/>
        </authorList>
    </citation>
    <scope>NUCLEOTIDE SEQUENCE</scope>
</reference>
<feature type="compositionally biased region" description="Low complexity" evidence="1">
    <location>
        <begin position="272"/>
        <end position="295"/>
    </location>
</feature>
<sequence>SLMGTCTSTTRHRQKDHQQLHRRIPLKNSFTLDSKQISLLPVNRFPNNHQPQRSHPSTSNFDVQSSSLKDPIFHPINSNSLIQLYLPNINNSDRSSWMSSSSFVSHVPTRIPLAKSRLSTQQTQSSTGHLPSKNVATTVGTTNQPVLTRPMSTTNRAPPTSTVPNSAQHRPGFIPRPIAPGLQQAQTPSLVTRSRSVSPSSTISVNSASTTVSQRLTKTQTIPKTTTNRSVPSSSSNINQSSKSKIVSSSHNTKDSVPSKLTISNRLRSNAPSQISTASSSLSTPTVPPTKTNVNAIRDRYKSSKRIPFYGRRTSIPNSHRSPSAIKEDKNETTSTDEHTTNSPIYHQTDDLKTDSSQQASSSHGDSAYASVTPPVNRLPSVHYSQINRQRQRAPSTLSSSSHSSDVLHNDAFLDDENCSLKSDDLICDYDDTLTLESVSKNERTDSFSSTSLSIEINKKSSMPTSITVVKPTAPLLQSASKENRPTTIAKSSPTDKINASLRESLDELTQLSNRMDNAMDGEHNRRLLARSVSLKPPATSLPPREDGEQIIMDIEAYRQVMKDVTVVKTIFHQLDRLLKHSDGTNMTDSMIGSFHETMLGSRHYSTSSMDGNLRNSIDENSTYDDLVKEIIILRKEREQDKQTIKLLQDQMYKYSSQTNV</sequence>
<feature type="region of interest" description="Disordered" evidence="1">
    <location>
        <begin position="116"/>
        <end position="379"/>
    </location>
</feature>
<feature type="compositionally biased region" description="Low complexity" evidence="1">
    <location>
        <begin position="187"/>
        <end position="250"/>
    </location>
</feature>
<feature type="region of interest" description="Disordered" evidence="1">
    <location>
        <begin position="42"/>
        <end position="66"/>
    </location>
</feature>
<accession>A0A821RZM4</accession>
<evidence type="ECO:0000313" key="3">
    <source>
        <dbReference type="Proteomes" id="UP000663848"/>
    </source>
</evidence>
<evidence type="ECO:0000313" key="2">
    <source>
        <dbReference type="EMBL" id="CAF4846757.1"/>
    </source>
</evidence>
<dbReference type="Proteomes" id="UP000663848">
    <property type="component" value="Unassembled WGS sequence"/>
</dbReference>
<protein>
    <submittedName>
        <fullName evidence="2">Uncharacterized protein</fullName>
    </submittedName>
</protein>
<feature type="compositionally biased region" description="Polar residues" evidence="1">
    <location>
        <begin position="255"/>
        <end position="271"/>
    </location>
</feature>
<organism evidence="2 3">
    <name type="scientific">Rotaria socialis</name>
    <dbReference type="NCBI Taxonomy" id="392032"/>
    <lineage>
        <taxon>Eukaryota</taxon>
        <taxon>Metazoa</taxon>
        <taxon>Spiralia</taxon>
        <taxon>Gnathifera</taxon>
        <taxon>Rotifera</taxon>
        <taxon>Eurotatoria</taxon>
        <taxon>Bdelloidea</taxon>
        <taxon>Philodinida</taxon>
        <taxon>Philodinidae</taxon>
        <taxon>Rotaria</taxon>
    </lineage>
</organism>
<dbReference type="EMBL" id="CAJOBR010006567">
    <property type="protein sequence ID" value="CAF4846757.1"/>
    <property type="molecule type" value="Genomic_DNA"/>
</dbReference>
<name>A0A821RZM4_9BILA</name>
<comment type="caution">
    <text evidence="2">The sequence shown here is derived from an EMBL/GenBank/DDBJ whole genome shotgun (WGS) entry which is preliminary data.</text>
</comment>
<evidence type="ECO:0000256" key="1">
    <source>
        <dbReference type="SAM" id="MobiDB-lite"/>
    </source>
</evidence>
<feature type="non-terminal residue" evidence="2">
    <location>
        <position position="1"/>
    </location>
</feature>
<feature type="compositionally biased region" description="Polar residues" evidence="1">
    <location>
        <begin position="45"/>
        <end position="66"/>
    </location>
</feature>
<dbReference type="AlphaFoldDB" id="A0A821RZM4"/>
<gene>
    <name evidence="2" type="ORF">QYT958_LOCUS26859</name>
</gene>
<feature type="compositionally biased region" description="Basic and acidic residues" evidence="1">
    <location>
        <begin position="326"/>
        <end position="340"/>
    </location>
</feature>